<dbReference type="Proteomes" id="UP000805704">
    <property type="component" value="Chromosome 22"/>
</dbReference>
<sequence length="316" mass="34700">SPLIPPDISSLLKKKPAAAKKTLASKKGGLGAQKVSSKSFSELEKKAQAADKLRENEDAGKKSFEPEESITPSLRLACKDLEQQRKMEEKKFKGLDGKKKEQAERLGMGLGMRSGVSHSVTSDMHIIQQENPLGTKSTKGRRFTEDDDDDSSFSSRILTRFDDQVETSDNFSSRWDDRGEGGGWMKESKKPEPDFFITTMSSLNDKSTSRRKPEPVTDTGEARSKFGDVKAISSDMYFGKQDNSEYEVKTQLERFAGSSSISSADLFDDPKKQAASSYRLTNVLPSAPDMSQLKLGVRSVAGKLSVMASGVVSSIQ</sequence>
<dbReference type="EMBL" id="CM024810">
    <property type="protein sequence ID" value="KAG8005579.1"/>
    <property type="molecule type" value="Genomic_DNA"/>
</dbReference>
<gene>
    <name evidence="1" type="primary">ARFGAP3.2</name>
    <name evidence="1" type="ORF">GBF38_001476</name>
</gene>
<keyword evidence="2" id="KW-1185">Reference proteome</keyword>
<evidence type="ECO:0000313" key="1">
    <source>
        <dbReference type="EMBL" id="KAG8005579.1"/>
    </source>
</evidence>
<name>A0ACB7ETK8_NIBAL</name>
<accession>A0ACB7ETK8</accession>
<reference evidence="1" key="1">
    <citation type="submission" date="2020-04" db="EMBL/GenBank/DDBJ databases">
        <title>A chromosome-scale assembly and high-density genetic map of the yellow drum (Nibea albiflora) genome.</title>
        <authorList>
            <person name="Xu D."/>
            <person name="Zhang W."/>
            <person name="Chen R."/>
            <person name="Tan P."/>
            <person name="Wang L."/>
            <person name="Song H."/>
            <person name="Tian L."/>
            <person name="Zhu Q."/>
            <person name="Wang B."/>
        </authorList>
    </citation>
    <scope>NUCLEOTIDE SEQUENCE</scope>
    <source>
        <tissue evidence="1">Muscle</tissue>
    </source>
</reference>
<organism evidence="1 2">
    <name type="scientific">Nibea albiflora</name>
    <name type="common">Yellow drum</name>
    <name type="synonym">Corvina albiflora</name>
    <dbReference type="NCBI Taxonomy" id="240163"/>
    <lineage>
        <taxon>Eukaryota</taxon>
        <taxon>Metazoa</taxon>
        <taxon>Chordata</taxon>
        <taxon>Craniata</taxon>
        <taxon>Vertebrata</taxon>
        <taxon>Euteleostomi</taxon>
        <taxon>Actinopterygii</taxon>
        <taxon>Neopterygii</taxon>
        <taxon>Teleostei</taxon>
        <taxon>Neoteleostei</taxon>
        <taxon>Acanthomorphata</taxon>
        <taxon>Eupercaria</taxon>
        <taxon>Sciaenidae</taxon>
        <taxon>Nibea</taxon>
    </lineage>
</organism>
<feature type="non-terminal residue" evidence="1">
    <location>
        <position position="1"/>
    </location>
</feature>
<comment type="caution">
    <text evidence="1">The sequence shown here is derived from an EMBL/GenBank/DDBJ whole genome shotgun (WGS) entry which is preliminary data.</text>
</comment>
<proteinExistence type="predicted"/>
<protein>
    <submittedName>
        <fullName evidence="1">ADP-ribosylation factor GTPase-activating protein 3</fullName>
    </submittedName>
</protein>
<evidence type="ECO:0000313" key="2">
    <source>
        <dbReference type="Proteomes" id="UP000805704"/>
    </source>
</evidence>
<feature type="non-terminal residue" evidence="1">
    <location>
        <position position="316"/>
    </location>
</feature>